<dbReference type="InterPro" id="IPR001965">
    <property type="entry name" value="Znf_PHD"/>
</dbReference>
<dbReference type="InterPro" id="IPR013083">
    <property type="entry name" value="Znf_RING/FYVE/PHD"/>
</dbReference>
<dbReference type="SUPFAM" id="SSF55729">
    <property type="entry name" value="Acyl-CoA N-acyltransferases (Nat)"/>
    <property type="match status" value="1"/>
</dbReference>
<evidence type="ECO:0000259" key="7">
    <source>
        <dbReference type="SMART" id="SM00249"/>
    </source>
</evidence>
<feature type="compositionally biased region" description="Polar residues" evidence="6">
    <location>
        <begin position="351"/>
        <end position="378"/>
    </location>
</feature>
<dbReference type="PANTHER" id="PTHR47025">
    <property type="entry name" value="AUTOIMMUNE REGULATOR"/>
    <property type="match status" value="1"/>
</dbReference>
<dbReference type="InterPro" id="IPR011011">
    <property type="entry name" value="Znf_FYVE_PHD"/>
</dbReference>
<keyword evidence="3" id="KW-0863">Zinc-finger</keyword>
<keyword evidence="2" id="KW-0479">Metal-binding</keyword>
<gene>
    <name evidence="8" type="ORF">KK1_026331</name>
</gene>
<feature type="region of interest" description="Disordered" evidence="6">
    <location>
        <begin position="345"/>
        <end position="420"/>
    </location>
</feature>
<dbReference type="GO" id="GO:0042393">
    <property type="term" value="F:histone binding"/>
    <property type="evidence" value="ECO:0007669"/>
    <property type="project" value="TreeGrafter"/>
</dbReference>
<dbReference type="SUPFAM" id="SSF54506">
    <property type="entry name" value="Diaminopimelate epimerase-like"/>
    <property type="match status" value="1"/>
</dbReference>
<dbReference type="AlphaFoldDB" id="A0A151SAG2"/>
<feature type="region of interest" description="Disordered" evidence="6">
    <location>
        <begin position="39"/>
        <end position="88"/>
    </location>
</feature>
<dbReference type="InterPro" id="IPR003719">
    <property type="entry name" value="Phenazine_PhzF-like"/>
</dbReference>
<dbReference type="GO" id="GO:0016853">
    <property type="term" value="F:isomerase activity"/>
    <property type="evidence" value="ECO:0007669"/>
    <property type="project" value="UniProtKB-KW"/>
</dbReference>
<dbReference type="OMA" id="KWRVINW"/>
<accession>A0A151SAG2</accession>
<dbReference type="GO" id="GO:0003682">
    <property type="term" value="F:chromatin binding"/>
    <property type="evidence" value="ECO:0007669"/>
    <property type="project" value="TreeGrafter"/>
</dbReference>
<feature type="compositionally biased region" description="Basic and acidic residues" evidence="6">
    <location>
        <begin position="64"/>
        <end position="85"/>
    </location>
</feature>
<organism evidence="8 9">
    <name type="scientific">Cajanus cajan</name>
    <name type="common">Pigeon pea</name>
    <name type="synonym">Cajanus indicus</name>
    <dbReference type="NCBI Taxonomy" id="3821"/>
    <lineage>
        <taxon>Eukaryota</taxon>
        <taxon>Viridiplantae</taxon>
        <taxon>Streptophyta</taxon>
        <taxon>Embryophyta</taxon>
        <taxon>Tracheophyta</taxon>
        <taxon>Spermatophyta</taxon>
        <taxon>Magnoliopsida</taxon>
        <taxon>eudicotyledons</taxon>
        <taxon>Gunneridae</taxon>
        <taxon>Pentapetalae</taxon>
        <taxon>rosids</taxon>
        <taxon>fabids</taxon>
        <taxon>Fabales</taxon>
        <taxon>Fabaceae</taxon>
        <taxon>Papilionoideae</taxon>
        <taxon>50 kb inversion clade</taxon>
        <taxon>NPAAA clade</taxon>
        <taxon>indigoferoid/millettioid clade</taxon>
        <taxon>Phaseoleae</taxon>
        <taxon>Cajanus</taxon>
    </lineage>
</organism>
<dbReference type="Gramene" id="C.cajan_25574.t">
    <property type="protein sequence ID" value="C.cajan_25574.t"/>
    <property type="gene ID" value="C.cajan_25574"/>
</dbReference>
<keyword evidence="9" id="KW-1185">Reference proteome</keyword>
<sequence>MAKGTDSDEFVLLSRVRSGLKREFAFAMKAQSEICAASLGRTRASKNRPDPPLQPASARKRSRKAEEPKPHEDAAMSEEEAKSDVVDLQSDDEPKIHAGESTPMPTTTLVLVKDDVKGKKKKRLEKPEPVRRFTRSLLKVKSEEGNDEGHVGVIEIDDDVKRESESEASLVMTGPSTWTKNSSYRLRKFPTKLKDLLATGILEGLPVRYKKGTKARKPGESALQGVIRDSGVLCFCDICKGVEVVTPTVFELHARSANKRPPEYIYIDNGNGGVTLRDVMNACCCSSLKSLEEVLQKFLGDFTLKKSSVCFNCRGACKGVARLVCDSCVGLIDSQQNPPQIAAASIKRVSQPVQPSSLDNGMQPSSLDNGMQPNSLDNGMQPYSLDNGMQPNSPNNGKHRNSSNNGMKHSASRGKSQGRLTRKDLRLHKLVFEADVLPDGTEVAYYAHGKKLLVGYKKGYGIFCTCCNSEVSASVFEAHAGWASRRKPYLHIYTSNGISLHELSISLSKDRRFSNNDNDDLCSICEDGGDLLYCVPLPCIPSGTWYCKYCQNVFQKDRHGQHNLNALAAGRIAGTDILEQMNPRCIRVVKTVEVDHGGCALCSRPNFSKSFGPRTVIICDQCEKEYHVGCLKEHNMQNLEELPEGNWFCSTNCNQIHSALGDLVACGEKNIPDSLLSLIKKKHEEKSLEIGDGLDVKWRVINWKLDNSVEIRKLLSKAVSIFHERFDPIVDSTSGRDFIPTMLFGRNIRGQDFGGIYCAVLSVNGDVVCAGVFRVFGSEIAELPLVATTTDSQGQGYFQCLFSCIETLLGSLNVKNLVLPAADEAESIWTGKFGFSKLELDEVDAFTESAFKGNPAAVCFLEDERDDDWLQAVAAEFNVSQTSYLTRINESKQTSIPRFHLRWFTPVSEVKLCGHATLAAAHSLFSSGLVDTNVIEFVTLSGVLTAKKIPEINITGVSNLPNGEARDEFYIELDFPVDPVTEFSFDVTSQISEALNGASIIDIKRTQIGDDLIVEVTSGGVVAELQPQIDAIAKCPRRGMIVTGIAPPGSGFDIYSRFFCPKIGINEDPVCGSAHCALASYWSKKLGKCDLNAYQASGRGGVLKIHIDEQTQRVLLRGKAVTVMEGCILV</sequence>
<dbReference type="GO" id="GO:0008270">
    <property type="term" value="F:zinc ion binding"/>
    <property type="evidence" value="ECO:0007669"/>
    <property type="project" value="UniProtKB-KW"/>
</dbReference>
<evidence type="ECO:0000313" key="8">
    <source>
        <dbReference type="EMBL" id="KYP51810.1"/>
    </source>
</evidence>
<dbReference type="GO" id="GO:0005634">
    <property type="term" value="C:nucleus"/>
    <property type="evidence" value="ECO:0007669"/>
    <property type="project" value="UniProtKB-SubCell"/>
</dbReference>
<evidence type="ECO:0000256" key="1">
    <source>
        <dbReference type="ARBA" id="ARBA00004123"/>
    </source>
</evidence>
<proteinExistence type="predicted"/>
<dbReference type="InterPro" id="IPR032308">
    <property type="entry name" value="TDBD"/>
</dbReference>
<evidence type="ECO:0000256" key="2">
    <source>
        <dbReference type="ARBA" id="ARBA00022723"/>
    </source>
</evidence>
<dbReference type="EMBL" id="KQ483432">
    <property type="protein sequence ID" value="KYP51810.1"/>
    <property type="molecule type" value="Genomic_DNA"/>
</dbReference>
<dbReference type="GO" id="GO:0045944">
    <property type="term" value="P:positive regulation of transcription by RNA polymerase II"/>
    <property type="evidence" value="ECO:0007669"/>
    <property type="project" value="TreeGrafter"/>
</dbReference>
<evidence type="ECO:0000256" key="5">
    <source>
        <dbReference type="ARBA" id="ARBA00023242"/>
    </source>
</evidence>
<evidence type="ECO:0000256" key="6">
    <source>
        <dbReference type="SAM" id="MobiDB-lite"/>
    </source>
</evidence>
<dbReference type="SUPFAM" id="SSF57903">
    <property type="entry name" value="FYVE/PHD zinc finger"/>
    <property type="match status" value="2"/>
</dbReference>
<dbReference type="Gene3D" id="3.30.40.10">
    <property type="entry name" value="Zinc/RING finger domain, C3HC4 (zinc finger)"/>
    <property type="match status" value="1"/>
</dbReference>
<feature type="compositionally biased region" description="Polar residues" evidence="6">
    <location>
        <begin position="387"/>
        <end position="419"/>
    </location>
</feature>
<evidence type="ECO:0000256" key="3">
    <source>
        <dbReference type="ARBA" id="ARBA00022771"/>
    </source>
</evidence>
<dbReference type="PANTHER" id="PTHR47025:SF2">
    <property type="entry name" value="AUTOIMMUNE REGULATOR"/>
    <property type="match status" value="1"/>
</dbReference>
<keyword evidence="4" id="KW-0862">Zinc</keyword>
<dbReference type="GO" id="GO:0000977">
    <property type="term" value="F:RNA polymerase II transcription regulatory region sequence-specific DNA binding"/>
    <property type="evidence" value="ECO:0007669"/>
    <property type="project" value="TreeGrafter"/>
</dbReference>
<evidence type="ECO:0000256" key="4">
    <source>
        <dbReference type="ARBA" id="ARBA00022833"/>
    </source>
</evidence>
<feature type="domain" description="Zinc finger PHD-type" evidence="7">
    <location>
        <begin position="598"/>
        <end position="653"/>
    </location>
</feature>
<dbReference type="Gene3D" id="3.40.630.30">
    <property type="match status" value="1"/>
</dbReference>
<evidence type="ECO:0000313" key="9">
    <source>
        <dbReference type="Proteomes" id="UP000075243"/>
    </source>
</evidence>
<dbReference type="SMART" id="SM00249">
    <property type="entry name" value="PHD"/>
    <property type="match status" value="1"/>
</dbReference>
<dbReference type="Pfam" id="PF02567">
    <property type="entry name" value="PhzC-PhzF"/>
    <property type="match status" value="1"/>
</dbReference>
<keyword evidence="5" id="KW-0539">Nucleus</keyword>
<dbReference type="Pfam" id="PF16135">
    <property type="entry name" value="TDBD"/>
    <property type="match status" value="2"/>
</dbReference>
<protein>
    <submittedName>
        <fullName evidence="8">Isomerase BH0283 family</fullName>
    </submittedName>
</protein>
<dbReference type="InterPro" id="IPR016181">
    <property type="entry name" value="Acyl_CoA_acyltransferase"/>
</dbReference>
<dbReference type="STRING" id="3821.A0A151SAG2"/>
<name>A0A151SAG2_CAJCA</name>
<reference evidence="8" key="1">
    <citation type="journal article" date="2012" name="Nat. Biotechnol.">
        <title>Draft genome sequence of pigeonpea (Cajanus cajan), an orphan legume crop of resource-poor farmers.</title>
        <authorList>
            <person name="Varshney R.K."/>
            <person name="Chen W."/>
            <person name="Li Y."/>
            <person name="Bharti A.K."/>
            <person name="Saxena R.K."/>
            <person name="Schlueter J.A."/>
            <person name="Donoghue M.T."/>
            <person name="Azam S."/>
            <person name="Fan G."/>
            <person name="Whaley A.M."/>
            <person name="Farmer A.D."/>
            <person name="Sheridan J."/>
            <person name="Iwata A."/>
            <person name="Tuteja R."/>
            <person name="Penmetsa R.V."/>
            <person name="Wu W."/>
            <person name="Upadhyaya H.D."/>
            <person name="Yang S.P."/>
            <person name="Shah T."/>
            <person name="Saxena K.B."/>
            <person name="Michael T."/>
            <person name="McCombie W.R."/>
            <person name="Yang B."/>
            <person name="Zhang G."/>
            <person name="Yang H."/>
            <person name="Wang J."/>
            <person name="Spillane C."/>
            <person name="Cook D.R."/>
            <person name="May G.D."/>
            <person name="Xu X."/>
            <person name="Jackson S.A."/>
        </authorList>
    </citation>
    <scope>NUCLEOTIDE SEQUENCE [LARGE SCALE GENOMIC DNA]</scope>
</reference>
<comment type="subcellular location">
    <subcellularLocation>
        <location evidence="1">Nucleus</location>
    </subcellularLocation>
</comment>
<dbReference type="Gene3D" id="3.10.310.10">
    <property type="entry name" value="Diaminopimelate Epimerase, Chain A, domain 1"/>
    <property type="match status" value="2"/>
</dbReference>
<keyword evidence="8" id="KW-0413">Isomerase</keyword>
<dbReference type="Proteomes" id="UP000075243">
    <property type="component" value="Unassembled WGS sequence"/>
</dbReference>